<evidence type="ECO:0000256" key="2">
    <source>
        <dbReference type="PROSITE-ProRule" id="PRU00176"/>
    </source>
</evidence>
<feature type="region of interest" description="Disordered" evidence="3">
    <location>
        <begin position="1"/>
        <end position="234"/>
    </location>
</feature>
<keyword evidence="6" id="KW-1185">Reference proteome</keyword>
<feature type="compositionally biased region" description="Basic and acidic residues" evidence="3">
    <location>
        <begin position="223"/>
        <end position="234"/>
    </location>
</feature>
<feature type="compositionally biased region" description="Basic and acidic residues" evidence="3">
    <location>
        <begin position="401"/>
        <end position="421"/>
    </location>
</feature>
<dbReference type="SUPFAM" id="SSF54928">
    <property type="entry name" value="RNA-binding domain, RBD"/>
    <property type="match status" value="2"/>
</dbReference>
<keyword evidence="1 2" id="KW-0694">RNA-binding</keyword>
<feature type="compositionally biased region" description="Acidic residues" evidence="3">
    <location>
        <begin position="148"/>
        <end position="179"/>
    </location>
</feature>
<dbReference type="SMART" id="SM00360">
    <property type="entry name" value="RRM"/>
    <property type="match status" value="2"/>
</dbReference>
<feature type="compositionally biased region" description="Acidic residues" evidence="3">
    <location>
        <begin position="78"/>
        <end position="99"/>
    </location>
</feature>
<dbReference type="AlphaFoldDB" id="A0A9Q1IVN3"/>
<reference evidence="5" key="1">
    <citation type="journal article" date="2023" name="Science">
        <title>Genome structures resolve the early diversification of teleost fishes.</title>
        <authorList>
            <person name="Parey E."/>
            <person name="Louis A."/>
            <person name="Montfort J."/>
            <person name="Bouchez O."/>
            <person name="Roques C."/>
            <person name="Iampietro C."/>
            <person name="Lluch J."/>
            <person name="Castinel A."/>
            <person name="Donnadieu C."/>
            <person name="Desvignes T."/>
            <person name="Floi Bucao C."/>
            <person name="Jouanno E."/>
            <person name="Wen M."/>
            <person name="Mejri S."/>
            <person name="Dirks R."/>
            <person name="Jansen H."/>
            <person name="Henkel C."/>
            <person name="Chen W.J."/>
            <person name="Zahm M."/>
            <person name="Cabau C."/>
            <person name="Klopp C."/>
            <person name="Thompson A.W."/>
            <person name="Robinson-Rechavi M."/>
            <person name="Braasch I."/>
            <person name="Lecointre G."/>
            <person name="Bobe J."/>
            <person name="Postlethwait J.H."/>
            <person name="Berthelot C."/>
            <person name="Roest Crollius H."/>
            <person name="Guiguen Y."/>
        </authorList>
    </citation>
    <scope>NUCLEOTIDE SEQUENCE</scope>
    <source>
        <strain evidence="5">WJC10195</strain>
    </source>
</reference>
<dbReference type="InterPro" id="IPR012677">
    <property type="entry name" value="Nucleotide-bd_a/b_plait_sf"/>
</dbReference>
<dbReference type="Gene3D" id="3.30.70.330">
    <property type="match status" value="2"/>
</dbReference>
<feature type="region of interest" description="Disordered" evidence="3">
    <location>
        <begin position="398"/>
        <end position="438"/>
    </location>
</feature>
<dbReference type="PROSITE" id="PS50102">
    <property type="entry name" value="RRM"/>
    <property type="match status" value="2"/>
</dbReference>
<feature type="domain" description="RRM" evidence="4">
    <location>
        <begin position="239"/>
        <end position="315"/>
    </location>
</feature>
<feature type="compositionally biased region" description="Low complexity" evidence="3">
    <location>
        <begin position="101"/>
        <end position="111"/>
    </location>
</feature>
<dbReference type="Proteomes" id="UP001152622">
    <property type="component" value="Chromosome 6"/>
</dbReference>
<dbReference type="Pfam" id="PF00076">
    <property type="entry name" value="RRM_1"/>
    <property type="match status" value="2"/>
</dbReference>
<dbReference type="GO" id="GO:0003723">
    <property type="term" value="F:RNA binding"/>
    <property type="evidence" value="ECO:0007669"/>
    <property type="project" value="UniProtKB-UniRule"/>
</dbReference>
<evidence type="ECO:0000256" key="1">
    <source>
        <dbReference type="ARBA" id="ARBA00022884"/>
    </source>
</evidence>
<feature type="domain" description="RRM" evidence="4">
    <location>
        <begin position="328"/>
        <end position="403"/>
    </location>
</feature>
<sequence length="438" mass="48259">MVKQFKVPSRALAKKKASPAEAAKSGNREETEEENGKGFCSKQIWDKLEDETSLPPQEGTVSLAKGKAAPPKETAPVEVEESEEVEEDNNEAVNEEESEPPSKVTAEMTTPTEDDDDKEADGEEEMDTAPAPDAKAKKGGMVKPKEDLADDEKDDDAASGDDDDDDDEDEEVESCEDEPALNPGKWKAKAKSKKEAPPVKKAKSEDKEPALTPGKRKAKAKSKKEAPPVKKAKSEDKGFCLFVGNLNKSKSFMEIKEALEKFFQENDLKIQNVRVGSSKKFGYVNFSTEEQLQKALMLNGKKVMDQKLRLDKAKIKETPQEAKKGQIKTLFIKGLSEKTTDDTLRETFEGAIAARIATDKETRSSKGFGFVDFDSAESCKMAKESMKYCEIDGNKVTLDFTRPKGEGRQRGAGARNREFKGRGGGSLKGKPQKKKKEV</sequence>
<dbReference type="InterPro" id="IPR000504">
    <property type="entry name" value="RRM_dom"/>
</dbReference>
<evidence type="ECO:0000259" key="4">
    <source>
        <dbReference type="PROSITE" id="PS50102"/>
    </source>
</evidence>
<dbReference type="PANTHER" id="PTHR23236:SF11">
    <property type="entry name" value="EUKARYOTIC TRANSLATION INITIATION FACTOR 4H"/>
    <property type="match status" value="1"/>
</dbReference>
<comment type="caution">
    <text evidence="5">The sequence shown here is derived from an EMBL/GenBank/DDBJ whole genome shotgun (WGS) entry which is preliminary data.</text>
</comment>
<proteinExistence type="predicted"/>
<feature type="compositionally biased region" description="Acidic residues" evidence="3">
    <location>
        <begin position="112"/>
        <end position="127"/>
    </location>
</feature>
<evidence type="ECO:0000256" key="3">
    <source>
        <dbReference type="SAM" id="MobiDB-lite"/>
    </source>
</evidence>
<evidence type="ECO:0000313" key="6">
    <source>
        <dbReference type="Proteomes" id="UP001152622"/>
    </source>
</evidence>
<name>A0A9Q1IVN3_SYNKA</name>
<protein>
    <recommendedName>
        <fullName evidence="4">RRM domain-containing protein</fullName>
    </recommendedName>
</protein>
<gene>
    <name evidence="5" type="ORF">SKAU_G00195910</name>
</gene>
<feature type="compositionally biased region" description="Basic and acidic residues" evidence="3">
    <location>
        <begin position="193"/>
        <end position="209"/>
    </location>
</feature>
<dbReference type="PANTHER" id="PTHR23236">
    <property type="entry name" value="EUKARYOTIC TRANSLATION INITIATION FACTOR 4B/4H"/>
    <property type="match status" value="1"/>
</dbReference>
<evidence type="ECO:0000313" key="5">
    <source>
        <dbReference type="EMBL" id="KAJ8356797.1"/>
    </source>
</evidence>
<organism evidence="5 6">
    <name type="scientific">Synaphobranchus kaupii</name>
    <name type="common">Kaup's arrowtooth eel</name>
    <dbReference type="NCBI Taxonomy" id="118154"/>
    <lineage>
        <taxon>Eukaryota</taxon>
        <taxon>Metazoa</taxon>
        <taxon>Chordata</taxon>
        <taxon>Craniata</taxon>
        <taxon>Vertebrata</taxon>
        <taxon>Euteleostomi</taxon>
        <taxon>Actinopterygii</taxon>
        <taxon>Neopterygii</taxon>
        <taxon>Teleostei</taxon>
        <taxon>Anguilliformes</taxon>
        <taxon>Synaphobranchidae</taxon>
        <taxon>Synaphobranchus</taxon>
    </lineage>
</organism>
<dbReference type="InterPro" id="IPR035979">
    <property type="entry name" value="RBD_domain_sf"/>
</dbReference>
<accession>A0A9Q1IVN3</accession>
<dbReference type="OrthoDB" id="167718at2759"/>
<dbReference type="EMBL" id="JAINUF010000006">
    <property type="protein sequence ID" value="KAJ8356797.1"/>
    <property type="molecule type" value="Genomic_DNA"/>
</dbReference>